<dbReference type="RefSeq" id="XP_030075348.1">
    <property type="nucleotide sequence ID" value="XM_030219488.1"/>
</dbReference>
<dbReference type="InParanoid" id="A0A6P7ZCD6"/>
<evidence type="ECO:0000256" key="2">
    <source>
        <dbReference type="SAM" id="Coils"/>
    </source>
</evidence>
<feature type="compositionally biased region" description="Basic and acidic residues" evidence="3">
    <location>
        <begin position="531"/>
        <end position="546"/>
    </location>
</feature>
<evidence type="ECO:0000313" key="5">
    <source>
        <dbReference type="Proteomes" id="UP000515156"/>
    </source>
</evidence>
<feature type="compositionally biased region" description="Acidic residues" evidence="3">
    <location>
        <begin position="499"/>
        <end position="511"/>
    </location>
</feature>
<feature type="compositionally biased region" description="Basic and acidic residues" evidence="3">
    <location>
        <begin position="9"/>
        <end position="23"/>
    </location>
</feature>
<dbReference type="PANTHER" id="PTHR21694:SF18">
    <property type="entry name" value="COILED-COIL DOMAIN-CONTAINING PROTEIN 63"/>
    <property type="match status" value="1"/>
</dbReference>
<dbReference type="Proteomes" id="UP000515156">
    <property type="component" value="Chromosome 11"/>
</dbReference>
<feature type="region of interest" description="Disordered" evidence="3">
    <location>
        <begin position="531"/>
        <end position="555"/>
    </location>
</feature>
<feature type="coiled-coil region" evidence="2">
    <location>
        <begin position="334"/>
        <end position="393"/>
    </location>
</feature>
<dbReference type="GeneID" id="115480660"/>
<evidence type="ECO:0000256" key="1">
    <source>
        <dbReference type="ARBA" id="ARBA00023054"/>
    </source>
</evidence>
<feature type="domain" description="ODAD1 central coiled coil region" evidence="4">
    <location>
        <begin position="144"/>
        <end position="427"/>
    </location>
</feature>
<reference evidence="6" key="2">
    <citation type="submission" date="2025-08" db="UniProtKB">
        <authorList>
            <consortium name="RefSeq"/>
        </authorList>
    </citation>
    <scope>IDENTIFICATION</scope>
</reference>
<dbReference type="GO" id="GO:0003341">
    <property type="term" value="P:cilium movement"/>
    <property type="evidence" value="ECO:0007669"/>
    <property type="project" value="TreeGrafter"/>
</dbReference>
<dbReference type="OrthoDB" id="6766775at2759"/>
<dbReference type="KEGG" id="muo:115480660"/>
<feature type="region of interest" description="Disordered" evidence="3">
    <location>
        <begin position="1"/>
        <end position="23"/>
    </location>
</feature>
<gene>
    <name evidence="6" type="primary">CCDC63</name>
</gene>
<dbReference type="Pfam" id="PF21773">
    <property type="entry name" value="ODAD1_CC"/>
    <property type="match status" value="1"/>
</dbReference>
<dbReference type="CTD" id="160762"/>
<sequence length="555" mass="64795">MSCYAKAETQVDDKEKESAGESDLKKVQAQFKILEESRKSFTKRTQNAIKFQQEELSLLQHEHDEITLNINILNCPQNVHLDQNNVIDLKILLQTKDECDSLIRQERALISKLDYEIKEMNEKIYQEKSILTKIRSLQQNKKFQKWIQMLENRLNLATTNFDKTMYKNAKLREEISNLRFERGIFNSFYQKFIKELSQQKVLMNKVVNESLEAQDERAEIQARIFAMKERRSKELLHYNMEIRELIRIFEHENKQKLFMQAKSFDRSDIEREEVKKKQEASAKIKAKKPKEETFESYQAAYERLVRLSGHEDVESLIDQFNENEEKNFASFNYVNEVNSEIERLQAEIHKTEDEIANLKSQQRISSGERHQNLRELEEKLQKTIEETELSEKSYKEVSKIMDHLSSGIDTIFSVIQCDASRIKLLLGTSEGITDHNLMHYFSAIEQKTSDLLQIETFLRLKSLKGQDPIPIISVNPFLGGSEVATVVPPIKITSPILPEESDSEPATDDPDSYPMGFSELRQKVLHDLHSKEMLSRAMTEDSPKSMRDKKRAITA</sequence>
<evidence type="ECO:0000259" key="4">
    <source>
        <dbReference type="Pfam" id="PF21773"/>
    </source>
</evidence>
<keyword evidence="1 2" id="KW-0175">Coiled coil</keyword>
<dbReference type="InterPro" id="IPR049258">
    <property type="entry name" value="ODAD1_CC"/>
</dbReference>
<keyword evidence="5" id="KW-1185">Reference proteome</keyword>
<feature type="region of interest" description="Disordered" evidence="3">
    <location>
        <begin position="494"/>
        <end position="516"/>
    </location>
</feature>
<evidence type="ECO:0000313" key="6">
    <source>
        <dbReference type="RefSeq" id="XP_030075348.1"/>
    </source>
</evidence>
<dbReference type="GO" id="GO:0036158">
    <property type="term" value="P:outer dynein arm assembly"/>
    <property type="evidence" value="ECO:0007669"/>
    <property type="project" value="TreeGrafter"/>
</dbReference>
<dbReference type="InterPro" id="IPR051876">
    <property type="entry name" value="ODA-DC/CCD"/>
</dbReference>
<dbReference type="PANTHER" id="PTHR21694">
    <property type="entry name" value="COILED-COIL DOMAIN-CONTAINING PROTEIN 63"/>
    <property type="match status" value="1"/>
</dbReference>
<name>A0A6P7ZCD6_9AMPH</name>
<dbReference type="AlphaFoldDB" id="A0A6P7ZCD6"/>
<feature type="coiled-coil region" evidence="2">
    <location>
        <begin position="24"/>
        <end position="69"/>
    </location>
</feature>
<dbReference type="GO" id="GO:0005930">
    <property type="term" value="C:axoneme"/>
    <property type="evidence" value="ECO:0007669"/>
    <property type="project" value="TreeGrafter"/>
</dbReference>
<accession>A0A6P7ZCD6</accession>
<protein>
    <submittedName>
        <fullName evidence="6">Coiled-coil domain-containing protein 63</fullName>
    </submittedName>
</protein>
<organism evidence="5 6">
    <name type="scientific">Microcaecilia unicolor</name>
    <dbReference type="NCBI Taxonomy" id="1415580"/>
    <lineage>
        <taxon>Eukaryota</taxon>
        <taxon>Metazoa</taxon>
        <taxon>Chordata</taxon>
        <taxon>Craniata</taxon>
        <taxon>Vertebrata</taxon>
        <taxon>Euteleostomi</taxon>
        <taxon>Amphibia</taxon>
        <taxon>Gymnophiona</taxon>
        <taxon>Siphonopidae</taxon>
        <taxon>Microcaecilia</taxon>
    </lineage>
</organism>
<dbReference type="FunCoup" id="A0A6P7ZCD6">
    <property type="interactions" value="54"/>
</dbReference>
<reference evidence="5" key="1">
    <citation type="submission" date="2024-06" db="UniProtKB">
        <authorList>
            <consortium name="RefSeq"/>
        </authorList>
    </citation>
    <scope>NUCLEOTIDE SEQUENCE [LARGE SCALE GENOMIC DNA]</scope>
</reference>
<proteinExistence type="predicted"/>
<evidence type="ECO:0000256" key="3">
    <source>
        <dbReference type="SAM" id="MobiDB-lite"/>
    </source>
</evidence>